<name>A0A0M0JEG5_9EUKA</name>
<keyword evidence="4" id="KW-1185">Reference proteome</keyword>
<feature type="signal peptide" evidence="2">
    <location>
        <begin position="1"/>
        <end position="16"/>
    </location>
</feature>
<dbReference type="AlphaFoldDB" id="A0A0M0JEG5"/>
<gene>
    <name evidence="3" type="ORF">Ctob_002454</name>
</gene>
<dbReference type="Proteomes" id="UP000037460">
    <property type="component" value="Unassembled WGS sequence"/>
</dbReference>
<reference evidence="4" key="1">
    <citation type="journal article" date="2015" name="PLoS Genet.">
        <title>Genome Sequence and Transcriptome Analyses of Chrysochromulina tobin: Metabolic Tools for Enhanced Algal Fitness in the Prominent Order Prymnesiales (Haptophyceae).</title>
        <authorList>
            <person name="Hovde B.T."/>
            <person name="Deodato C.R."/>
            <person name="Hunsperger H.M."/>
            <person name="Ryken S.A."/>
            <person name="Yost W."/>
            <person name="Jha R.K."/>
            <person name="Patterson J."/>
            <person name="Monnat R.J. Jr."/>
            <person name="Barlow S.B."/>
            <person name="Starkenburg S.R."/>
            <person name="Cattolico R.A."/>
        </authorList>
    </citation>
    <scope>NUCLEOTIDE SEQUENCE</scope>
    <source>
        <strain evidence="4">CCMP291</strain>
    </source>
</reference>
<organism evidence="3 4">
    <name type="scientific">Chrysochromulina tobinii</name>
    <dbReference type="NCBI Taxonomy" id="1460289"/>
    <lineage>
        <taxon>Eukaryota</taxon>
        <taxon>Haptista</taxon>
        <taxon>Haptophyta</taxon>
        <taxon>Prymnesiophyceae</taxon>
        <taxon>Prymnesiales</taxon>
        <taxon>Chrysochromulinaceae</taxon>
        <taxon>Chrysochromulina</taxon>
    </lineage>
</organism>
<evidence type="ECO:0000256" key="1">
    <source>
        <dbReference type="SAM" id="Phobius"/>
    </source>
</evidence>
<evidence type="ECO:0000313" key="4">
    <source>
        <dbReference type="Proteomes" id="UP000037460"/>
    </source>
</evidence>
<protein>
    <submittedName>
        <fullName evidence="3">Uncharacterized protein</fullName>
    </submittedName>
</protein>
<feature type="chain" id="PRO_5005601777" evidence="2">
    <location>
        <begin position="17"/>
        <end position="341"/>
    </location>
</feature>
<keyword evidence="2" id="KW-0732">Signal</keyword>
<keyword evidence="1" id="KW-1133">Transmembrane helix</keyword>
<keyword evidence="1" id="KW-0812">Transmembrane</keyword>
<proteinExistence type="predicted"/>
<accession>A0A0M0JEG5</accession>
<feature type="transmembrane region" description="Helical" evidence="1">
    <location>
        <begin position="28"/>
        <end position="47"/>
    </location>
</feature>
<evidence type="ECO:0000256" key="2">
    <source>
        <dbReference type="SAM" id="SignalP"/>
    </source>
</evidence>
<dbReference type="EMBL" id="JWZX01003033">
    <property type="protein sequence ID" value="KOO24964.1"/>
    <property type="molecule type" value="Genomic_DNA"/>
</dbReference>
<evidence type="ECO:0000313" key="3">
    <source>
        <dbReference type="EMBL" id="KOO24964.1"/>
    </source>
</evidence>
<feature type="transmembrane region" description="Helical" evidence="1">
    <location>
        <begin position="52"/>
        <end position="75"/>
    </location>
</feature>
<keyword evidence="1" id="KW-0472">Membrane</keyword>
<comment type="caution">
    <text evidence="3">The sequence shown here is derived from an EMBL/GenBank/DDBJ whole genome shotgun (WGS) entry which is preliminary data.</text>
</comment>
<sequence>MPQALWLLCLAVISSASSLATLVVFNGYAWQPVAIGAAAPFSVNLLVKVSKLIGGGAVGYAVIAALVAVAFAMAAPDLTDAALSCLAIVTAYFASFLPRPATGPVAPYLRAALHSPAARVGRVLGASRGDRSEREPARACDACWSWLESDDEWLGLFHNGVIASLGRSLQACPPPSAFRRVLLRTASHYFLLTKVGRRSLRRVAEALTSSAEHAPVYSVLDGWLPLYILDMLVEELLAADPPLADTLPDTEMVKCCGGCQRTHAPPSRDEKMTGASVKWARLVAADANVPCDHWISWGCLEASCTGSGSVDHCVDEEVLRCPKCNAFIGGYWAMDAAGHML</sequence>